<feature type="compositionally biased region" description="Polar residues" evidence="1">
    <location>
        <begin position="506"/>
        <end position="515"/>
    </location>
</feature>
<organism evidence="2 3">
    <name type="scientific">Owenia fusiformis</name>
    <name type="common">Polychaete worm</name>
    <dbReference type="NCBI Taxonomy" id="6347"/>
    <lineage>
        <taxon>Eukaryota</taxon>
        <taxon>Metazoa</taxon>
        <taxon>Spiralia</taxon>
        <taxon>Lophotrochozoa</taxon>
        <taxon>Annelida</taxon>
        <taxon>Polychaeta</taxon>
        <taxon>Sedentaria</taxon>
        <taxon>Canalipalpata</taxon>
        <taxon>Sabellida</taxon>
        <taxon>Oweniida</taxon>
        <taxon>Oweniidae</taxon>
        <taxon>Owenia</taxon>
    </lineage>
</organism>
<sequence length="663" mass="75421">MNRDIREVLYGKARNYTTGTKQKDRGIRFNLHPKLHLNPDLSAWNAKANKGELETIKCVESKIIFERHDQDNPVDKVYGVNEGNFWELLNSDQWKHCSSLRVTEGVLLDRLTEALFSLKNHRILSTYKSSKFDTVEHIKTSVCMKNGTKTHKKVEEHIKVTFTYFGKRDRTKREKRYTGMIPSLEYAMLPPIKTANKTTSPEKQMSATDEAQVVESDITNEKLSTLVADGSSSKTSFFSTKVHAPSTETKKSEMDLDSNTLAQMNHSSISSIDEFSHDDRLESIIVHSPLNISTRIQNWCAQNSKYEPGTSEATLLTTMELLGDKPTTNMLPGDKSQSELSGNNLLQVERLSHGSLERGDIQSNPSKMMSRHQLLRSLLDPGLKRDEKGNIIFKKSVETLYNEEIVFETGSRRESFASNESDTDVSTEDGMSMDNVLEIIFNTDDGIDRSKITKSLDLLRMKQKIYRTESQLRKVKLPNLAQSKYNSTTKTESTIQEQSQSKEDIATSQEESSSATKFLETFNTTELDINYSIEDFKLKESKKKRSLYYWTRPKVMNLDDPNESKLSIQSNSKHRAFDSIAPKGNATGVNAFTGPNRFKQDKTSESQHDALFPVRMPTDFIERLLKAVEKYVVKFEHVTSDQGFITTSSITFNRNVPCNYGKV</sequence>
<dbReference type="Proteomes" id="UP000749559">
    <property type="component" value="Unassembled WGS sequence"/>
</dbReference>
<dbReference type="AlphaFoldDB" id="A0A8S4PKY5"/>
<proteinExistence type="predicted"/>
<keyword evidence="3" id="KW-1185">Reference proteome</keyword>
<evidence type="ECO:0000313" key="2">
    <source>
        <dbReference type="EMBL" id="CAH1793858.1"/>
    </source>
</evidence>
<comment type="caution">
    <text evidence="2">The sequence shown here is derived from an EMBL/GenBank/DDBJ whole genome shotgun (WGS) entry which is preliminary data.</text>
</comment>
<evidence type="ECO:0000313" key="3">
    <source>
        <dbReference type="Proteomes" id="UP000749559"/>
    </source>
</evidence>
<feature type="compositionally biased region" description="Polar residues" evidence="1">
    <location>
        <begin position="483"/>
        <end position="499"/>
    </location>
</feature>
<evidence type="ECO:0000256" key="1">
    <source>
        <dbReference type="SAM" id="MobiDB-lite"/>
    </source>
</evidence>
<dbReference type="EMBL" id="CAIIXF020000009">
    <property type="protein sequence ID" value="CAH1793858.1"/>
    <property type="molecule type" value="Genomic_DNA"/>
</dbReference>
<reference evidence="2" key="1">
    <citation type="submission" date="2022-03" db="EMBL/GenBank/DDBJ databases">
        <authorList>
            <person name="Martin C."/>
        </authorList>
    </citation>
    <scope>NUCLEOTIDE SEQUENCE</scope>
</reference>
<accession>A0A8S4PKY5</accession>
<feature type="region of interest" description="Disordered" evidence="1">
    <location>
        <begin position="483"/>
        <end position="515"/>
    </location>
</feature>
<gene>
    <name evidence="2" type="ORF">OFUS_LOCUS18654</name>
</gene>
<protein>
    <submittedName>
        <fullName evidence="2">Uncharacterized protein</fullName>
    </submittedName>
</protein>
<name>A0A8S4PKY5_OWEFU</name>
<dbReference type="OrthoDB" id="10051313at2759"/>